<organism evidence="3 4">
    <name type="scientific">Caerostris extrusa</name>
    <name type="common">Bark spider</name>
    <name type="synonym">Caerostris bankana</name>
    <dbReference type="NCBI Taxonomy" id="172846"/>
    <lineage>
        <taxon>Eukaryota</taxon>
        <taxon>Metazoa</taxon>
        <taxon>Ecdysozoa</taxon>
        <taxon>Arthropoda</taxon>
        <taxon>Chelicerata</taxon>
        <taxon>Arachnida</taxon>
        <taxon>Araneae</taxon>
        <taxon>Araneomorphae</taxon>
        <taxon>Entelegynae</taxon>
        <taxon>Araneoidea</taxon>
        <taxon>Araneidae</taxon>
        <taxon>Caerostris</taxon>
    </lineage>
</organism>
<dbReference type="Proteomes" id="UP001054945">
    <property type="component" value="Unassembled WGS sequence"/>
</dbReference>
<reference evidence="3 4" key="1">
    <citation type="submission" date="2021-06" db="EMBL/GenBank/DDBJ databases">
        <title>Caerostris extrusa draft genome.</title>
        <authorList>
            <person name="Kono N."/>
            <person name="Arakawa K."/>
        </authorList>
    </citation>
    <scope>NUCLEOTIDE SEQUENCE [LARGE SCALE GENOMIC DNA]</scope>
</reference>
<keyword evidence="2" id="KW-0732">Signal</keyword>
<accession>A0AAV4N4S6</accession>
<comment type="caution">
    <text evidence="3">The sequence shown here is derived from an EMBL/GenBank/DDBJ whole genome shotgun (WGS) entry which is preliminary data.</text>
</comment>
<gene>
    <name evidence="3" type="ORF">CEXT_287891</name>
</gene>
<evidence type="ECO:0000313" key="4">
    <source>
        <dbReference type="Proteomes" id="UP001054945"/>
    </source>
</evidence>
<feature type="region of interest" description="Disordered" evidence="1">
    <location>
        <begin position="23"/>
        <end position="63"/>
    </location>
</feature>
<dbReference type="EMBL" id="BPLR01020408">
    <property type="protein sequence ID" value="GIX78404.1"/>
    <property type="molecule type" value="Genomic_DNA"/>
</dbReference>
<evidence type="ECO:0000256" key="1">
    <source>
        <dbReference type="SAM" id="MobiDB-lite"/>
    </source>
</evidence>
<name>A0AAV4N4S6_CAEEX</name>
<feature type="chain" id="PRO_5043461560" evidence="2">
    <location>
        <begin position="20"/>
        <end position="131"/>
    </location>
</feature>
<proteinExistence type="predicted"/>
<sequence length="131" mass="15616">MNTLVIFSIAFVLLSSCFADREQYRPDKEERKPNREQDRPDREQYRPDREQDRPDREQDREQRKKELVHFLRVLGLSMTVYIMIPLRNTIHQAIFEPSRIKQTLFNGFELLHVTMLSSSTSKPISDEADSF</sequence>
<dbReference type="AlphaFoldDB" id="A0AAV4N4S6"/>
<evidence type="ECO:0000256" key="2">
    <source>
        <dbReference type="SAM" id="SignalP"/>
    </source>
</evidence>
<protein>
    <submittedName>
        <fullName evidence="3">Uncharacterized protein</fullName>
    </submittedName>
</protein>
<feature type="signal peptide" evidence="2">
    <location>
        <begin position="1"/>
        <end position="19"/>
    </location>
</feature>
<keyword evidence="4" id="KW-1185">Reference proteome</keyword>
<evidence type="ECO:0000313" key="3">
    <source>
        <dbReference type="EMBL" id="GIX78404.1"/>
    </source>
</evidence>